<reference evidence="1" key="1">
    <citation type="journal article" date="2020" name="Stud. Mycol.">
        <title>101 Dothideomycetes genomes: a test case for predicting lifestyles and emergence of pathogens.</title>
        <authorList>
            <person name="Haridas S."/>
            <person name="Albert R."/>
            <person name="Binder M."/>
            <person name="Bloem J."/>
            <person name="Labutti K."/>
            <person name="Salamov A."/>
            <person name="Andreopoulos B."/>
            <person name="Baker S."/>
            <person name="Barry K."/>
            <person name="Bills G."/>
            <person name="Bluhm B."/>
            <person name="Cannon C."/>
            <person name="Castanera R."/>
            <person name="Culley D."/>
            <person name="Daum C."/>
            <person name="Ezra D."/>
            <person name="Gonzalez J."/>
            <person name="Henrissat B."/>
            <person name="Kuo A."/>
            <person name="Liang C."/>
            <person name="Lipzen A."/>
            <person name="Lutzoni F."/>
            <person name="Magnuson J."/>
            <person name="Mondo S."/>
            <person name="Nolan M."/>
            <person name="Ohm R."/>
            <person name="Pangilinan J."/>
            <person name="Park H.-J."/>
            <person name="Ramirez L."/>
            <person name="Alfaro M."/>
            <person name="Sun H."/>
            <person name="Tritt A."/>
            <person name="Yoshinaga Y."/>
            <person name="Zwiers L.-H."/>
            <person name="Turgeon B."/>
            <person name="Goodwin S."/>
            <person name="Spatafora J."/>
            <person name="Crous P."/>
            <person name="Grigoriev I."/>
        </authorList>
    </citation>
    <scope>NUCLEOTIDE SEQUENCE</scope>
    <source>
        <strain evidence="1">CBS 122681</strain>
    </source>
</reference>
<organism evidence="1 2">
    <name type="scientific">Lophiostoma macrostomum CBS 122681</name>
    <dbReference type="NCBI Taxonomy" id="1314788"/>
    <lineage>
        <taxon>Eukaryota</taxon>
        <taxon>Fungi</taxon>
        <taxon>Dikarya</taxon>
        <taxon>Ascomycota</taxon>
        <taxon>Pezizomycotina</taxon>
        <taxon>Dothideomycetes</taxon>
        <taxon>Pleosporomycetidae</taxon>
        <taxon>Pleosporales</taxon>
        <taxon>Lophiostomataceae</taxon>
        <taxon>Lophiostoma</taxon>
    </lineage>
</organism>
<evidence type="ECO:0000313" key="2">
    <source>
        <dbReference type="Proteomes" id="UP000799324"/>
    </source>
</evidence>
<dbReference type="Proteomes" id="UP000799324">
    <property type="component" value="Unassembled WGS sequence"/>
</dbReference>
<sequence length="160" mass="17384">MNTNNPPYHPPAPTPSSHPIKLEDLLNTNFPTAGTRTQASKSKPPSPFIMYGLYQYIASTPTANPTPPPLLLQDGHDLHPLREVAMNHGHEVAGMFNYTAVPNLAWGAGELRGGGEWVDLMDQELGRCVVRFNIERVVVGEGGLRRAAEGEGQGNGMKME</sequence>
<keyword evidence="2" id="KW-1185">Reference proteome</keyword>
<evidence type="ECO:0000313" key="1">
    <source>
        <dbReference type="EMBL" id="KAF2659380.1"/>
    </source>
</evidence>
<protein>
    <submittedName>
        <fullName evidence="1">Uncharacterized protein</fullName>
    </submittedName>
</protein>
<dbReference type="EMBL" id="MU004307">
    <property type="protein sequence ID" value="KAF2659380.1"/>
    <property type="molecule type" value="Genomic_DNA"/>
</dbReference>
<gene>
    <name evidence="1" type="ORF">K491DRAFT_712662</name>
</gene>
<proteinExistence type="predicted"/>
<accession>A0A6A6THK5</accession>
<dbReference type="AlphaFoldDB" id="A0A6A6THK5"/>
<name>A0A6A6THK5_9PLEO</name>